<accession>A0A167QMY6</accession>
<protein>
    <submittedName>
        <fullName evidence="2">Uncharacterized protein</fullName>
    </submittedName>
</protein>
<feature type="region of interest" description="Disordered" evidence="1">
    <location>
        <begin position="1"/>
        <end position="85"/>
    </location>
</feature>
<dbReference type="AlphaFoldDB" id="A0A167QMY6"/>
<evidence type="ECO:0000256" key="1">
    <source>
        <dbReference type="SAM" id="MobiDB-lite"/>
    </source>
</evidence>
<dbReference type="RefSeq" id="XP_018702277.1">
    <property type="nucleotide sequence ID" value="XM_018850632.1"/>
</dbReference>
<evidence type="ECO:0000313" key="3">
    <source>
        <dbReference type="Proteomes" id="UP000076744"/>
    </source>
</evidence>
<dbReference type="EMBL" id="AZHB01000019">
    <property type="protein sequence ID" value="OAA57787.1"/>
    <property type="molecule type" value="Genomic_DNA"/>
</dbReference>
<reference evidence="2 3" key="1">
    <citation type="journal article" date="2016" name="Genome Biol. Evol.">
        <title>Divergent and convergent evolution of fungal pathogenicity.</title>
        <authorList>
            <person name="Shang Y."/>
            <person name="Xiao G."/>
            <person name="Zheng P."/>
            <person name="Cen K."/>
            <person name="Zhan S."/>
            <person name="Wang C."/>
        </authorList>
    </citation>
    <scope>NUCLEOTIDE SEQUENCE [LARGE SCALE GENOMIC DNA]</scope>
    <source>
        <strain evidence="2 3">ARSEF 2679</strain>
    </source>
</reference>
<name>A0A167QMY6_CORFA</name>
<sequence length="111" mass="12054">MDFIKKAAGEALNKGNSSSNNNQGGDNQQQNQNQGGDNQQQQQGGDNQQQGSSSSNNNNVGQEDYLDKGIGFVSKKAGYNVDRNTEEKIGDGMRNAYEKYSGNKVPEKFSN</sequence>
<evidence type="ECO:0000313" key="2">
    <source>
        <dbReference type="EMBL" id="OAA57787.1"/>
    </source>
</evidence>
<feature type="compositionally biased region" description="Low complexity" evidence="1">
    <location>
        <begin position="15"/>
        <end position="59"/>
    </location>
</feature>
<proteinExistence type="predicted"/>
<organism evidence="2 3">
    <name type="scientific">Cordyceps fumosorosea (strain ARSEF 2679)</name>
    <name type="common">Isaria fumosorosea</name>
    <dbReference type="NCBI Taxonomy" id="1081104"/>
    <lineage>
        <taxon>Eukaryota</taxon>
        <taxon>Fungi</taxon>
        <taxon>Dikarya</taxon>
        <taxon>Ascomycota</taxon>
        <taxon>Pezizomycotina</taxon>
        <taxon>Sordariomycetes</taxon>
        <taxon>Hypocreomycetidae</taxon>
        <taxon>Hypocreales</taxon>
        <taxon>Cordycipitaceae</taxon>
        <taxon>Cordyceps</taxon>
    </lineage>
</organism>
<keyword evidence="3" id="KW-1185">Reference proteome</keyword>
<dbReference type="Proteomes" id="UP000076744">
    <property type="component" value="Unassembled WGS sequence"/>
</dbReference>
<dbReference type="OrthoDB" id="3050608at2759"/>
<comment type="caution">
    <text evidence="2">The sequence shown here is derived from an EMBL/GenBank/DDBJ whole genome shotgun (WGS) entry which is preliminary data.</text>
</comment>
<gene>
    <name evidence="2" type="ORF">ISF_07028</name>
</gene>
<dbReference type="GeneID" id="30023320"/>